<feature type="transmembrane region" description="Helical" evidence="1">
    <location>
        <begin position="20"/>
        <end position="39"/>
    </location>
</feature>
<dbReference type="WBParaSite" id="Minc3s00838g17945">
    <property type="protein sequence ID" value="Minc3s00838g17945"/>
    <property type="gene ID" value="Minc3s00838g17945"/>
</dbReference>
<evidence type="ECO:0000313" key="2">
    <source>
        <dbReference type="Proteomes" id="UP000887563"/>
    </source>
</evidence>
<protein>
    <submittedName>
        <fullName evidence="3">Uncharacterized protein</fullName>
    </submittedName>
</protein>
<dbReference type="AlphaFoldDB" id="A0A914LSI4"/>
<evidence type="ECO:0000313" key="3">
    <source>
        <dbReference type="WBParaSite" id="Minc3s00838g17945"/>
    </source>
</evidence>
<sequence length="99" mass="11071">MEIEKLVCGIGERERTDLQLSSLISSCCCIHVTIAVVLWPASNKLNYSSCWNFSLHLAKCFAFHHSVPSLLCNIDERIGVAVQELTTSVVNLLHKPEQM</sequence>
<keyword evidence="1" id="KW-0472">Membrane</keyword>
<proteinExistence type="predicted"/>
<keyword evidence="1" id="KW-0812">Transmembrane</keyword>
<keyword evidence="1" id="KW-1133">Transmembrane helix</keyword>
<evidence type="ECO:0000256" key="1">
    <source>
        <dbReference type="SAM" id="Phobius"/>
    </source>
</evidence>
<dbReference type="Proteomes" id="UP000887563">
    <property type="component" value="Unplaced"/>
</dbReference>
<accession>A0A914LSI4</accession>
<name>A0A914LSI4_MELIC</name>
<organism evidence="2 3">
    <name type="scientific">Meloidogyne incognita</name>
    <name type="common">Southern root-knot nematode worm</name>
    <name type="synonym">Oxyuris incognita</name>
    <dbReference type="NCBI Taxonomy" id="6306"/>
    <lineage>
        <taxon>Eukaryota</taxon>
        <taxon>Metazoa</taxon>
        <taxon>Ecdysozoa</taxon>
        <taxon>Nematoda</taxon>
        <taxon>Chromadorea</taxon>
        <taxon>Rhabditida</taxon>
        <taxon>Tylenchina</taxon>
        <taxon>Tylenchomorpha</taxon>
        <taxon>Tylenchoidea</taxon>
        <taxon>Meloidogynidae</taxon>
        <taxon>Meloidogyninae</taxon>
        <taxon>Meloidogyne</taxon>
        <taxon>Meloidogyne incognita group</taxon>
    </lineage>
</organism>
<keyword evidence="2" id="KW-1185">Reference proteome</keyword>
<reference evidence="3" key="1">
    <citation type="submission" date="2022-11" db="UniProtKB">
        <authorList>
            <consortium name="WormBaseParasite"/>
        </authorList>
    </citation>
    <scope>IDENTIFICATION</scope>
</reference>